<keyword evidence="4" id="KW-1185">Reference proteome</keyword>
<dbReference type="OrthoDB" id="572228at2"/>
<dbReference type="GO" id="GO:0051213">
    <property type="term" value="F:dioxygenase activity"/>
    <property type="evidence" value="ECO:0007669"/>
    <property type="project" value="UniProtKB-KW"/>
</dbReference>
<dbReference type="PIRSF" id="PIRSF028139">
    <property type="entry name" value="DOPA-diox_rel_Mll2280"/>
    <property type="match status" value="1"/>
</dbReference>
<name>A0A1M7LLI4_9GAMM</name>
<evidence type="ECO:0000313" key="3">
    <source>
        <dbReference type="Proteomes" id="UP000184123"/>
    </source>
</evidence>
<evidence type="ECO:0000313" key="4">
    <source>
        <dbReference type="Proteomes" id="UP000321726"/>
    </source>
</evidence>
<evidence type="ECO:0000313" key="1">
    <source>
        <dbReference type="EMBL" id="GEN25285.1"/>
    </source>
</evidence>
<dbReference type="RefSeq" id="WP_073436848.1">
    <property type="nucleotide sequence ID" value="NZ_BJXU01000137.1"/>
</dbReference>
<dbReference type="AlphaFoldDB" id="A0A1M7LLI4"/>
<dbReference type="Pfam" id="PF08883">
    <property type="entry name" value="DOPA_dioxygen"/>
    <property type="match status" value="1"/>
</dbReference>
<dbReference type="STRING" id="44933.SAMN05660971_03867"/>
<dbReference type="PANTHER" id="PTHR36423:SF2">
    <property type="entry name" value="AFR070WP"/>
    <property type="match status" value="1"/>
</dbReference>
<organism evidence="2 3">
    <name type="scientific">Halomonas cupida</name>
    <dbReference type="NCBI Taxonomy" id="44933"/>
    <lineage>
        <taxon>Bacteria</taxon>
        <taxon>Pseudomonadati</taxon>
        <taxon>Pseudomonadota</taxon>
        <taxon>Gammaproteobacteria</taxon>
        <taxon>Oceanospirillales</taxon>
        <taxon>Halomonadaceae</taxon>
        <taxon>Halomonas</taxon>
    </lineage>
</organism>
<dbReference type="InterPro" id="IPR014980">
    <property type="entry name" value="DOPA_dioxygen"/>
</dbReference>
<gene>
    <name evidence="1" type="ORF">HCU01_32340</name>
    <name evidence="2" type="ORF">SAMN05660971_03867</name>
</gene>
<dbReference type="EMBL" id="BJXU01000137">
    <property type="protein sequence ID" value="GEN25285.1"/>
    <property type="molecule type" value="Genomic_DNA"/>
</dbReference>
<reference evidence="2 3" key="1">
    <citation type="submission" date="2016-11" db="EMBL/GenBank/DDBJ databases">
        <authorList>
            <person name="Jaros S."/>
            <person name="Januszkiewicz K."/>
            <person name="Wedrychowicz H."/>
        </authorList>
    </citation>
    <scope>NUCLEOTIDE SEQUENCE [LARGE SCALE GENOMIC DNA]</scope>
    <source>
        <strain evidence="2 3">DSM 4740</strain>
    </source>
</reference>
<reference evidence="1 4" key="2">
    <citation type="submission" date="2019-07" db="EMBL/GenBank/DDBJ databases">
        <title>Whole genome shotgun sequence of Halomonas cupida NBRC 102219.</title>
        <authorList>
            <person name="Hosoyama A."/>
            <person name="Uohara A."/>
            <person name="Ohji S."/>
            <person name="Ichikawa N."/>
        </authorList>
    </citation>
    <scope>NUCLEOTIDE SEQUENCE [LARGE SCALE GENOMIC DNA]</scope>
    <source>
        <strain evidence="1 4">NBRC 102219</strain>
    </source>
</reference>
<dbReference type="EMBL" id="FRCA01000013">
    <property type="protein sequence ID" value="SHM79008.1"/>
    <property type="molecule type" value="Genomic_DNA"/>
</dbReference>
<proteinExistence type="predicted"/>
<dbReference type="Gene3D" id="3.30.70.1240">
    <property type="entry name" value="DOPA-like domains"/>
    <property type="match status" value="1"/>
</dbReference>
<protein>
    <submittedName>
        <fullName evidence="2">DOPA 4,5-dioxygenase</fullName>
    </submittedName>
</protein>
<dbReference type="Proteomes" id="UP000321726">
    <property type="component" value="Unassembled WGS sequence"/>
</dbReference>
<evidence type="ECO:0000313" key="2">
    <source>
        <dbReference type="EMBL" id="SHM79008.1"/>
    </source>
</evidence>
<accession>A0A1M7LLI4</accession>
<dbReference type="Proteomes" id="UP000184123">
    <property type="component" value="Unassembled WGS sequence"/>
</dbReference>
<dbReference type="SUPFAM" id="SSF143410">
    <property type="entry name" value="DOPA-like"/>
    <property type="match status" value="1"/>
</dbReference>
<sequence length="118" mass="13693">MPDTPTIRYYHAHLYYHDDQGLEQARRLADACAERFEVQVGRFHRQPVGPHPLWSCQLSFAAENFGDIVPWLAIHRGALDVFVHLGTDDDLYDHTQGVIWLGQSHPLKLDQFQRNDSR</sequence>
<keyword evidence="2" id="KW-0223">Dioxygenase</keyword>
<keyword evidence="2" id="KW-0560">Oxidoreductase</keyword>
<dbReference type="PANTHER" id="PTHR36423">
    <property type="entry name" value="AFR070WP"/>
    <property type="match status" value="1"/>
</dbReference>
<dbReference type="InterPro" id="IPR023389">
    <property type="entry name" value="DOPA-like_sf"/>
</dbReference>